<sequence length="70" mass="7729">DPPPSWWSSEFKDEADLPADLKLRDWVDGGGVTQRVVSCMTCHTPHNAGYDHMLRMSNASSAVCLGCHIK</sequence>
<organism evidence="2">
    <name type="scientific">hydrothermal vent metagenome</name>
    <dbReference type="NCBI Taxonomy" id="652676"/>
    <lineage>
        <taxon>unclassified sequences</taxon>
        <taxon>metagenomes</taxon>
        <taxon>ecological metagenomes</taxon>
    </lineage>
</organism>
<dbReference type="InterPro" id="IPR010177">
    <property type="entry name" value="Paired_CXXCH_1"/>
</dbReference>
<dbReference type="Pfam" id="PF09699">
    <property type="entry name" value="Paired_CXXCH_1"/>
    <property type="match status" value="1"/>
</dbReference>
<dbReference type="SUPFAM" id="SSF48695">
    <property type="entry name" value="Multiheme cytochromes"/>
    <property type="match status" value="1"/>
</dbReference>
<gene>
    <name evidence="2" type="ORF">MNBD_PLANCTO03-725</name>
</gene>
<dbReference type="AlphaFoldDB" id="A0A3B1DLD2"/>
<dbReference type="NCBIfam" id="TIGR01905">
    <property type="entry name" value="paired_CXXCH_1"/>
    <property type="match status" value="1"/>
</dbReference>
<evidence type="ECO:0000313" key="2">
    <source>
        <dbReference type="EMBL" id="VAX36864.1"/>
    </source>
</evidence>
<name>A0A3B1DLD2_9ZZZZ</name>
<dbReference type="EMBL" id="UOGK01000080">
    <property type="protein sequence ID" value="VAX36864.1"/>
    <property type="molecule type" value="Genomic_DNA"/>
</dbReference>
<feature type="domain" description="Doubled CXXCH motif" evidence="1">
    <location>
        <begin position="38"/>
        <end position="68"/>
    </location>
</feature>
<accession>A0A3B1DLD2</accession>
<proteinExistence type="predicted"/>
<feature type="non-terminal residue" evidence="2">
    <location>
        <position position="1"/>
    </location>
</feature>
<dbReference type="InterPro" id="IPR036280">
    <property type="entry name" value="Multihaem_cyt_sf"/>
</dbReference>
<protein>
    <recommendedName>
        <fullName evidence="1">Doubled CXXCH motif domain-containing protein</fullName>
    </recommendedName>
</protein>
<reference evidence="2" key="1">
    <citation type="submission" date="2018-06" db="EMBL/GenBank/DDBJ databases">
        <authorList>
            <person name="Zhirakovskaya E."/>
        </authorList>
    </citation>
    <scope>NUCLEOTIDE SEQUENCE</scope>
</reference>
<evidence type="ECO:0000259" key="1">
    <source>
        <dbReference type="Pfam" id="PF09699"/>
    </source>
</evidence>